<dbReference type="GO" id="GO:0047134">
    <property type="term" value="F:protein-disulfide reductase [NAD(P)H] activity"/>
    <property type="evidence" value="ECO:0007669"/>
    <property type="project" value="TreeGrafter"/>
</dbReference>
<evidence type="ECO:0000256" key="8">
    <source>
        <dbReference type="ARBA" id="ARBA00023125"/>
    </source>
</evidence>
<dbReference type="GO" id="GO:0035731">
    <property type="term" value="F:dinitrosyl-iron complex binding"/>
    <property type="evidence" value="ECO:0007669"/>
    <property type="project" value="UniProtKB-UniRule"/>
</dbReference>
<dbReference type="GO" id="GO:0045892">
    <property type="term" value="P:negative regulation of DNA-templated transcription"/>
    <property type="evidence" value="ECO:0007669"/>
    <property type="project" value="TreeGrafter"/>
</dbReference>
<feature type="binding site" evidence="11">
    <location>
        <position position="38"/>
    </location>
    <ligand>
        <name>[4Fe-4S] cluster</name>
        <dbReference type="ChEBI" id="CHEBI:49883"/>
    </ligand>
</feature>
<dbReference type="AlphaFoldDB" id="A0A0D1JBH8"/>
<evidence type="ECO:0000256" key="7">
    <source>
        <dbReference type="ARBA" id="ARBA00023015"/>
    </source>
</evidence>
<dbReference type="EMBL" id="JXST01000001">
    <property type="protein sequence ID" value="KIU18938.1"/>
    <property type="molecule type" value="Genomic_DNA"/>
</dbReference>
<comment type="cofactor">
    <cofactor evidence="11">
        <name>[4Fe-4S] cluster</name>
        <dbReference type="ChEBI" id="CHEBI:49883"/>
    </cofactor>
    <text evidence="11">Binds 1 [4Fe-4S] cluster per subunit. Following nitrosylation of the [4Fe-4S] cluster binds 1 [4Fe-8(NO)] cluster per subunit.</text>
</comment>
<protein>
    <recommendedName>
        <fullName evidence="11">Transcriptional regulator WhiB</fullName>
    </recommendedName>
</protein>
<comment type="function">
    <text evidence="11">Acts as a transcriptional regulator. Probably redox-responsive. The apo- but not holo-form probably binds DNA.</text>
</comment>
<comment type="caution">
    <text evidence="13">The sequence shown here is derived from an EMBL/GenBank/DDBJ whole genome shotgun (WGS) entry which is preliminary data.</text>
</comment>
<dbReference type="GO" id="GO:0005737">
    <property type="term" value="C:cytoplasm"/>
    <property type="evidence" value="ECO:0007669"/>
    <property type="project" value="UniProtKB-SubCell"/>
</dbReference>
<keyword evidence="9 11" id="KW-1015">Disulfide bond</keyword>
<keyword evidence="11" id="KW-0963">Cytoplasm</keyword>
<keyword evidence="7 11" id="KW-0805">Transcription regulation</keyword>
<feature type="binding site" evidence="11">
    <location>
        <position position="44"/>
    </location>
    <ligand>
        <name>[4Fe-4S] cluster</name>
        <dbReference type="ChEBI" id="CHEBI:49883"/>
    </ligand>
</feature>
<dbReference type="STRING" id="280871.TL10_01050"/>
<evidence type="ECO:0000256" key="11">
    <source>
        <dbReference type="HAMAP-Rule" id="MF_01479"/>
    </source>
</evidence>
<accession>A0A0D1JBH8</accession>
<evidence type="ECO:0000256" key="9">
    <source>
        <dbReference type="ARBA" id="ARBA00023157"/>
    </source>
</evidence>
<dbReference type="GO" id="GO:0046872">
    <property type="term" value="F:metal ion binding"/>
    <property type="evidence" value="ECO:0007669"/>
    <property type="project" value="UniProtKB-KW"/>
</dbReference>
<keyword evidence="5 11" id="KW-0408">Iron</keyword>
<dbReference type="PATRIC" id="fig|280871.6.peg.212"/>
<comment type="PTM">
    <text evidence="11">Upon Fe-S cluster removal intramolecular disulfide bonds are formed.</text>
</comment>
<evidence type="ECO:0000256" key="10">
    <source>
        <dbReference type="ARBA" id="ARBA00023163"/>
    </source>
</evidence>
<feature type="binding site" evidence="11">
    <location>
        <position position="35"/>
    </location>
    <ligand>
        <name>[4Fe-4S] cluster</name>
        <dbReference type="ChEBI" id="CHEBI:49883"/>
    </ligand>
</feature>
<sequence>MHARCRGLPAEVFYTGDDDRGARRIAHEEHAKQICHHCPVLRDCLGHAMEAGEPYGIWGATTPKERAALRGFPNRPELNH</sequence>
<evidence type="ECO:0000256" key="2">
    <source>
        <dbReference type="ARBA" id="ARBA00006597"/>
    </source>
</evidence>
<reference evidence="13 14" key="1">
    <citation type="submission" date="2015-01" db="EMBL/GenBank/DDBJ databases">
        <title>Genome sequence of Mycobacterium llatzerense and Mycobacterium immunogenum recovered from brain abscess.</title>
        <authorList>
            <person name="Greninger A.L."/>
            <person name="Langelier C."/>
            <person name="Cunningham G."/>
            <person name="Chiu C.Y."/>
            <person name="Miller S."/>
        </authorList>
    </citation>
    <scope>NUCLEOTIDE SEQUENCE [LARGE SCALE GENOMIC DNA]</scope>
    <source>
        <strain evidence="13 14">CLUC14</strain>
    </source>
</reference>
<keyword evidence="4 11" id="KW-0479">Metal-binding</keyword>
<dbReference type="InterPro" id="IPR034768">
    <property type="entry name" value="4FE4S_WBL"/>
</dbReference>
<dbReference type="InterPro" id="IPR003482">
    <property type="entry name" value="Whib"/>
</dbReference>
<dbReference type="PANTHER" id="PTHR38839">
    <property type="entry name" value="TRANSCRIPTIONAL REGULATOR WHID-RELATED"/>
    <property type="match status" value="1"/>
</dbReference>
<name>A0A0D1JBH8_9MYCO</name>
<feature type="binding site" evidence="11">
    <location>
        <position position="5"/>
    </location>
    <ligand>
        <name>[4Fe-4S] cluster</name>
        <dbReference type="ChEBI" id="CHEBI:49883"/>
    </ligand>
</feature>
<dbReference type="GO" id="GO:0003677">
    <property type="term" value="F:DNA binding"/>
    <property type="evidence" value="ECO:0007669"/>
    <property type="project" value="UniProtKB-UniRule"/>
</dbReference>
<dbReference type="PROSITE" id="PS51674">
    <property type="entry name" value="4FE4S_WBL"/>
    <property type="match status" value="1"/>
</dbReference>
<keyword evidence="14" id="KW-1185">Reference proteome</keyword>
<evidence type="ECO:0000256" key="3">
    <source>
        <dbReference type="ARBA" id="ARBA00022485"/>
    </source>
</evidence>
<dbReference type="Pfam" id="PF02467">
    <property type="entry name" value="Whib"/>
    <property type="match status" value="1"/>
</dbReference>
<evidence type="ECO:0000313" key="13">
    <source>
        <dbReference type="EMBL" id="KIU18938.1"/>
    </source>
</evidence>
<keyword evidence="3 11" id="KW-0004">4Fe-4S</keyword>
<evidence type="ECO:0000256" key="6">
    <source>
        <dbReference type="ARBA" id="ARBA00023014"/>
    </source>
</evidence>
<gene>
    <name evidence="11" type="primary">whiB</name>
    <name evidence="13" type="ORF">TL10_01050</name>
</gene>
<keyword evidence="6 11" id="KW-0411">Iron-sulfur</keyword>
<dbReference type="HAMAP" id="MF_01479">
    <property type="entry name" value="WhiB"/>
    <property type="match status" value="1"/>
</dbReference>
<dbReference type="OrthoDB" id="4763193at2"/>
<evidence type="ECO:0000256" key="1">
    <source>
        <dbReference type="ARBA" id="ARBA00004496"/>
    </source>
</evidence>
<dbReference type="GO" id="GO:0051539">
    <property type="term" value="F:4 iron, 4 sulfur cluster binding"/>
    <property type="evidence" value="ECO:0007669"/>
    <property type="project" value="UniProtKB-UniRule"/>
</dbReference>
<evidence type="ECO:0000259" key="12">
    <source>
        <dbReference type="PROSITE" id="PS51674"/>
    </source>
</evidence>
<evidence type="ECO:0000256" key="5">
    <source>
        <dbReference type="ARBA" id="ARBA00023004"/>
    </source>
</evidence>
<comment type="PTM">
    <text evidence="11">The Fe-S cluster can be nitrosylated by nitric oxide (NO).</text>
</comment>
<proteinExistence type="inferred from homology"/>
<evidence type="ECO:0000256" key="4">
    <source>
        <dbReference type="ARBA" id="ARBA00022723"/>
    </source>
</evidence>
<keyword evidence="10 11" id="KW-0804">Transcription</keyword>
<evidence type="ECO:0000313" key="14">
    <source>
        <dbReference type="Proteomes" id="UP000032221"/>
    </source>
</evidence>
<dbReference type="Proteomes" id="UP000032221">
    <property type="component" value="Unassembled WGS sequence"/>
</dbReference>
<comment type="similarity">
    <text evidence="2 11">Belongs to the WhiB family.</text>
</comment>
<keyword evidence="8 11" id="KW-0238">DNA-binding</keyword>
<organism evidence="13 14">
    <name type="scientific">Mycolicibacterium llatzerense</name>
    <dbReference type="NCBI Taxonomy" id="280871"/>
    <lineage>
        <taxon>Bacteria</taxon>
        <taxon>Bacillati</taxon>
        <taxon>Actinomycetota</taxon>
        <taxon>Actinomycetes</taxon>
        <taxon>Mycobacteriales</taxon>
        <taxon>Mycobacteriaceae</taxon>
        <taxon>Mycolicibacterium</taxon>
    </lineage>
</organism>
<dbReference type="GO" id="GO:0045454">
    <property type="term" value="P:cell redox homeostasis"/>
    <property type="evidence" value="ECO:0007669"/>
    <property type="project" value="TreeGrafter"/>
</dbReference>
<comment type="subcellular location">
    <subcellularLocation>
        <location evidence="1 11">Cytoplasm</location>
    </subcellularLocation>
</comment>
<feature type="domain" description="4Fe-4S Wbl-type" evidence="12">
    <location>
        <begin position="4"/>
        <end position="68"/>
    </location>
</feature>